<comment type="function">
    <text evidence="4">Removes the phosphate from trehalose 6-phosphate to produce free trehalose. Trehalose accumulation in plant may improve abiotic stress tolerance.</text>
</comment>
<keyword evidence="3" id="KW-0378">Hydrolase</keyword>
<dbReference type="Proteomes" id="UP000237347">
    <property type="component" value="Unassembled WGS sequence"/>
</dbReference>
<feature type="region of interest" description="Disordered" evidence="5">
    <location>
        <begin position="1"/>
        <end position="24"/>
    </location>
</feature>
<evidence type="ECO:0000256" key="2">
    <source>
        <dbReference type="ARBA" id="ARBA00001968"/>
    </source>
</evidence>
<proteinExistence type="predicted"/>
<sequence>MIEVAAFRRRKKKRKRNKNTKTTGELDAEAVEEIYMAERAEKVISVMVDPEIEKPYLFQPASEYLPMIDDVFKQLVERTKSTSGAKVENNKLCISIHFQCVDER</sequence>
<feature type="non-terminal residue" evidence="6">
    <location>
        <position position="104"/>
    </location>
</feature>
<dbReference type="PANTHER" id="PTHR43768">
    <property type="entry name" value="TREHALOSE 6-PHOSPHATE PHOSPHATASE"/>
    <property type="match status" value="1"/>
</dbReference>
<keyword evidence="7" id="KW-1185">Reference proteome</keyword>
<evidence type="ECO:0000313" key="7">
    <source>
        <dbReference type="Proteomes" id="UP000237347"/>
    </source>
</evidence>
<comment type="cofactor">
    <cofactor evidence="2">
        <name>a divalent metal cation</name>
        <dbReference type="ChEBI" id="CHEBI:60240"/>
    </cofactor>
</comment>
<dbReference type="Pfam" id="PF02358">
    <property type="entry name" value="Trehalose_PPase"/>
    <property type="match status" value="1"/>
</dbReference>
<feature type="compositionally biased region" description="Basic residues" evidence="5">
    <location>
        <begin position="7"/>
        <end position="19"/>
    </location>
</feature>
<organism evidence="6 7">
    <name type="scientific">Quercus suber</name>
    <name type="common">Cork oak</name>
    <dbReference type="NCBI Taxonomy" id="58331"/>
    <lineage>
        <taxon>Eukaryota</taxon>
        <taxon>Viridiplantae</taxon>
        <taxon>Streptophyta</taxon>
        <taxon>Embryophyta</taxon>
        <taxon>Tracheophyta</taxon>
        <taxon>Spermatophyta</taxon>
        <taxon>Magnoliopsida</taxon>
        <taxon>eudicotyledons</taxon>
        <taxon>Gunneridae</taxon>
        <taxon>Pentapetalae</taxon>
        <taxon>rosids</taxon>
        <taxon>fabids</taxon>
        <taxon>Fagales</taxon>
        <taxon>Fagaceae</taxon>
        <taxon>Quercus</taxon>
    </lineage>
</organism>
<evidence type="ECO:0000256" key="1">
    <source>
        <dbReference type="ARBA" id="ARBA00000500"/>
    </source>
</evidence>
<dbReference type="GO" id="GO:0005992">
    <property type="term" value="P:trehalose biosynthetic process"/>
    <property type="evidence" value="ECO:0007669"/>
    <property type="project" value="InterPro"/>
</dbReference>
<evidence type="ECO:0000256" key="4">
    <source>
        <dbReference type="ARBA" id="ARBA00025274"/>
    </source>
</evidence>
<comment type="caution">
    <text evidence="6">The sequence shown here is derived from an EMBL/GenBank/DDBJ whole genome shotgun (WGS) entry which is preliminary data.</text>
</comment>
<protein>
    <submittedName>
        <fullName evidence="6">Trehalose-phosphate phosphatase j</fullName>
    </submittedName>
</protein>
<dbReference type="InterPro" id="IPR003337">
    <property type="entry name" value="Trehalose_PPase"/>
</dbReference>
<evidence type="ECO:0000313" key="6">
    <source>
        <dbReference type="EMBL" id="KAK7846519.1"/>
    </source>
</evidence>
<evidence type="ECO:0000256" key="5">
    <source>
        <dbReference type="SAM" id="MobiDB-lite"/>
    </source>
</evidence>
<reference evidence="6 7" key="1">
    <citation type="journal article" date="2018" name="Sci. Data">
        <title>The draft genome sequence of cork oak.</title>
        <authorList>
            <person name="Ramos A.M."/>
            <person name="Usie A."/>
            <person name="Barbosa P."/>
            <person name="Barros P.M."/>
            <person name="Capote T."/>
            <person name="Chaves I."/>
            <person name="Simoes F."/>
            <person name="Abreu I."/>
            <person name="Carrasquinho I."/>
            <person name="Faro C."/>
            <person name="Guimaraes J.B."/>
            <person name="Mendonca D."/>
            <person name="Nobrega F."/>
            <person name="Rodrigues L."/>
            <person name="Saibo N.J.M."/>
            <person name="Varela M.C."/>
            <person name="Egas C."/>
            <person name="Matos J."/>
            <person name="Miguel C.M."/>
            <person name="Oliveira M.M."/>
            <person name="Ricardo C.P."/>
            <person name="Goncalves S."/>
        </authorList>
    </citation>
    <scope>NUCLEOTIDE SEQUENCE [LARGE SCALE GENOMIC DNA]</scope>
    <source>
        <strain evidence="7">cv. HL8</strain>
    </source>
</reference>
<dbReference type="AlphaFoldDB" id="A0AAW0L4P9"/>
<dbReference type="GO" id="GO:0004805">
    <property type="term" value="F:trehalose-phosphatase activity"/>
    <property type="evidence" value="ECO:0007669"/>
    <property type="project" value="UniProtKB-EC"/>
</dbReference>
<gene>
    <name evidence="6" type="primary">TPPJ_0</name>
    <name evidence="6" type="ORF">CFP56_007907</name>
</gene>
<dbReference type="InterPro" id="IPR044651">
    <property type="entry name" value="OTSB-like"/>
</dbReference>
<dbReference type="PANTHER" id="PTHR43768:SF3">
    <property type="entry name" value="TREHALOSE 6-PHOSPHATE PHOSPHATASE"/>
    <property type="match status" value="1"/>
</dbReference>
<comment type="catalytic activity">
    <reaction evidence="1">
        <text>alpha,alpha-trehalose 6-phosphate + H2O = alpha,alpha-trehalose + phosphate</text>
        <dbReference type="Rhea" id="RHEA:23420"/>
        <dbReference type="ChEBI" id="CHEBI:15377"/>
        <dbReference type="ChEBI" id="CHEBI:16551"/>
        <dbReference type="ChEBI" id="CHEBI:43474"/>
        <dbReference type="ChEBI" id="CHEBI:58429"/>
        <dbReference type="EC" id="3.1.3.12"/>
    </reaction>
</comment>
<accession>A0AAW0L4P9</accession>
<evidence type="ECO:0000256" key="3">
    <source>
        <dbReference type="ARBA" id="ARBA00022801"/>
    </source>
</evidence>
<name>A0AAW0L4P9_QUESU</name>
<dbReference type="EMBL" id="PKMF04000154">
    <property type="protein sequence ID" value="KAK7846519.1"/>
    <property type="molecule type" value="Genomic_DNA"/>
</dbReference>